<dbReference type="EMBL" id="BJXH01000027">
    <property type="protein sequence ID" value="GEM68971.1"/>
    <property type="molecule type" value="Genomic_DNA"/>
</dbReference>
<reference evidence="3 4" key="1">
    <citation type="submission" date="2019-07" db="EMBL/GenBank/DDBJ databases">
        <title>Whole genome shotgun sequence of Sphingobacterium mizutaii NBRC 14946.</title>
        <authorList>
            <person name="Hosoyama A."/>
            <person name="Uohara A."/>
            <person name="Ohji S."/>
            <person name="Ichikawa N."/>
        </authorList>
    </citation>
    <scope>NUCLEOTIDE SEQUENCE [LARGE SCALE GENOMIC DNA]</scope>
    <source>
        <strain evidence="3 4">NBRC 14946</strain>
    </source>
</reference>
<comment type="similarity">
    <text evidence="2">Belongs to the glycosyl hydrolase 88 family.</text>
</comment>
<dbReference type="InterPro" id="IPR008928">
    <property type="entry name" value="6-hairpin_glycosidase_sf"/>
</dbReference>
<protein>
    <submittedName>
        <fullName evidence="3">Glucuronyl hydrolase</fullName>
    </submittedName>
</protein>
<dbReference type="PANTHER" id="PTHR36845:SF1">
    <property type="entry name" value="HYDROLASE, PUTATIVE (AFU_ORTHOLOGUE AFUA_7G05090)-RELATED"/>
    <property type="match status" value="1"/>
</dbReference>
<evidence type="ECO:0000256" key="1">
    <source>
        <dbReference type="ARBA" id="ARBA00022801"/>
    </source>
</evidence>
<comment type="caution">
    <text evidence="3">The sequence shown here is derived from an EMBL/GenBank/DDBJ whole genome shotgun (WGS) entry which is preliminary data.</text>
</comment>
<accession>A0ABQ0W657</accession>
<dbReference type="GO" id="GO:0016787">
    <property type="term" value="F:hydrolase activity"/>
    <property type="evidence" value="ECO:0007669"/>
    <property type="project" value="UniProtKB-KW"/>
</dbReference>
<organism evidence="3 4">
    <name type="scientific">Sphingobacterium mizutaii NBRC 14946 = DSM 11724</name>
    <dbReference type="NCBI Taxonomy" id="1220576"/>
    <lineage>
        <taxon>Bacteria</taxon>
        <taxon>Pseudomonadati</taxon>
        <taxon>Bacteroidota</taxon>
        <taxon>Sphingobacteriia</taxon>
        <taxon>Sphingobacteriales</taxon>
        <taxon>Sphingobacteriaceae</taxon>
        <taxon>Sphingobacterium</taxon>
    </lineage>
</organism>
<evidence type="ECO:0000313" key="4">
    <source>
        <dbReference type="Proteomes" id="UP000321676"/>
    </source>
</evidence>
<dbReference type="InterPro" id="IPR010905">
    <property type="entry name" value="Glyco_hydro_88"/>
</dbReference>
<proteinExistence type="inferred from homology"/>
<sequence length="427" mass="48081">MTILLFLKNINLFKTINMKGIFSTLAICLISLQVSVGQERDLKLSSKFVDDQLKASAEQYQNLVSVVPENKFPKTFEGGKQEFSNSAWWCSGFYPGTLLYLGEATSDPKLKQAGLDKLKDLEKEQYNKGTHDLGFMLFCSFGNALRLTGDSSKYQPILETGAESLSSRFNPTTKTIRSWDHNVWKFPVIIDNMMNLEFLMQMAKTTGNKKYSDIAITHANTTLKNHFRKDNSSYHVIDYDPQSGAVLAKQTAQGAADESAWARGQAWGLYGYTMMYRETKDKAYLNQAKKIANYILKSRNLPEDLVPYWDFDKDKIPTGDKTYSRRSLRDASAAAIIASALIELSQYTKGKESTEYLRKAEGMLNSLSSSAYFAKKGTNGGYLLEHSVGALPLDSEVDVPLTYADYYYVEALVRYQRLLDGEPAIKI</sequence>
<dbReference type="InterPro" id="IPR052369">
    <property type="entry name" value="UG_Glycosaminoglycan_Hydrolase"/>
</dbReference>
<dbReference type="InterPro" id="IPR012341">
    <property type="entry name" value="6hp_glycosidase-like_sf"/>
</dbReference>
<dbReference type="PANTHER" id="PTHR36845">
    <property type="entry name" value="HYDROLASE, PUTATIVE (AFU_ORTHOLOGUE AFUA_7G05090)-RELATED"/>
    <property type="match status" value="1"/>
</dbReference>
<dbReference type="Gene3D" id="1.50.10.10">
    <property type="match status" value="1"/>
</dbReference>
<keyword evidence="1 3" id="KW-0378">Hydrolase</keyword>
<evidence type="ECO:0000313" key="3">
    <source>
        <dbReference type="EMBL" id="GEM68971.1"/>
    </source>
</evidence>
<evidence type="ECO:0000256" key="2">
    <source>
        <dbReference type="ARBA" id="ARBA00038358"/>
    </source>
</evidence>
<dbReference type="Proteomes" id="UP000321676">
    <property type="component" value="Unassembled WGS sequence"/>
</dbReference>
<gene>
    <name evidence="3" type="ORF">SMI01S_25770</name>
</gene>
<name>A0ABQ0W657_9SPHI</name>
<dbReference type="Pfam" id="PF07470">
    <property type="entry name" value="Glyco_hydro_88"/>
    <property type="match status" value="1"/>
</dbReference>
<dbReference type="SUPFAM" id="SSF48208">
    <property type="entry name" value="Six-hairpin glycosidases"/>
    <property type="match status" value="1"/>
</dbReference>
<keyword evidence="4" id="KW-1185">Reference proteome</keyword>